<dbReference type="SUPFAM" id="SSF52507">
    <property type="entry name" value="Homo-oligomeric flavin-containing Cys decarboxylases, HFCD"/>
    <property type="match status" value="1"/>
</dbReference>
<evidence type="ECO:0000256" key="2">
    <source>
        <dbReference type="ARBA" id="ARBA00023239"/>
    </source>
</evidence>
<keyword evidence="3" id="KW-0460">Magnesium</keyword>
<sequence length="404" mass="43762">MSVLNGKKILLGISGGIAAYKTASLVRLFIKAGAHVQVIMTPASKDFITPLTLSTLSKNPVFSSFYNEENENEKWNNHVELALWADLMVIAPATANTLSKMVNGTCDNLLLAAYLSAKCPVYFAPAMDLDMYKHSSTINNFASLNHFGNIIIPAENGELASGLSGEGRMAEPATIVSFIEADLESKLPLKGKKILITAGPTYEAIDPVRFIGNHSSGKMGFDIANSAANLGASVTLVSGPTHCKVSNPLINLIEVVSAEEMFNACHDVYDDVDVMIAAAAVADYRPKYVAEQKIKKAADSFVIELEKTKDILASLGSQKKNQFLIGFALETENEIENAKLKIQKKNLDLIVLNSLQDEGAGFGKETNKVTFIDKSFRIEAMELKSKQAVADDILKKVIAHFGIK</sequence>
<evidence type="ECO:0000256" key="3">
    <source>
        <dbReference type="HAMAP-Rule" id="MF_02225"/>
    </source>
</evidence>
<dbReference type="GO" id="GO:0015937">
    <property type="term" value="P:coenzyme A biosynthetic process"/>
    <property type="evidence" value="ECO:0007669"/>
    <property type="project" value="UniProtKB-UniRule"/>
</dbReference>
<keyword evidence="3 4" id="KW-0288">FMN</keyword>
<keyword evidence="3" id="KW-0511">Multifunctional enzyme</keyword>
<dbReference type="UniPathway" id="UPA00241">
    <property type="reaction ID" value="UER00353"/>
</dbReference>
<dbReference type="SUPFAM" id="SSF102645">
    <property type="entry name" value="CoaB-like"/>
    <property type="match status" value="1"/>
</dbReference>
<dbReference type="Pfam" id="PF04127">
    <property type="entry name" value="DFP"/>
    <property type="match status" value="1"/>
</dbReference>
<gene>
    <name evidence="3" type="primary">coaBC</name>
    <name evidence="7" type="ORF">BC961_1701</name>
</gene>
<dbReference type="GO" id="GO:0004632">
    <property type="term" value="F:phosphopantothenate--cysteine ligase activity"/>
    <property type="evidence" value="ECO:0007669"/>
    <property type="project" value="UniProtKB-UniRule"/>
</dbReference>
<evidence type="ECO:0000256" key="4">
    <source>
        <dbReference type="RuleBase" id="RU364078"/>
    </source>
</evidence>
<dbReference type="GO" id="GO:0010181">
    <property type="term" value="F:FMN binding"/>
    <property type="evidence" value="ECO:0007669"/>
    <property type="project" value="UniProtKB-UniRule"/>
</dbReference>
<feature type="domain" description="DNA/pantothenate metabolism flavoprotein C-terminal" evidence="6">
    <location>
        <begin position="189"/>
        <end position="398"/>
    </location>
</feature>
<comment type="catalytic activity">
    <reaction evidence="3 4">
        <text>(R)-4'-phosphopantothenate + L-cysteine + CTP = N-[(R)-4-phosphopantothenoyl]-L-cysteine + CMP + diphosphate + H(+)</text>
        <dbReference type="Rhea" id="RHEA:19397"/>
        <dbReference type="ChEBI" id="CHEBI:10986"/>
        <dbReference type="ChEBI" id="CHEBI:15378"/>
        <dbReference type="ChEBI" id="CHEBI:33019"/>
        <dbReference type="ChEBI" id="CHEBI:35235"/>
        <dbReference type="ChEBI" id="CHEBI:37563"/>
        <dbReference type="ChEBI" id="CHEBI:59458"/>
        <dbReference type="ChEBI" id="CHEBI:60377"/>
        <dbReference type="EC" id="6.3.2.5"/>
    </reaction>
</comment>
<comment type="function">
    <text evidence="4">Catalyzes two steps in the biosynthesis of coenzyme A. In the first step cysteine is conjugated to 4'-phosphopantothenate to form 4-phosphopantothenoylcysteine, in the latter compound is decarboxylated to form 4'-phosphopantotheine.</text>
</comment>
<evidence type="ECO:0000259" key="5">
    <source>
        <dbReference type="Pfam" id="PF02441"/>
    </source>
</evidence>
<comment type="similarity">
    <text evidence="3 4">In the N-terminal section; belongs to the HFCD (homo-oligomeric flavin containing Cys decarboxylase) superfamily.</text>
</comment>
<dbReference type="InterPro" id="IPR036551">
    <property type="entry name" value="Flavin_trans-like"/>
</dbReference>
<comment type="cofactor">
    <cofactor evidence="3">
        <name>FMN</name>
        <dbReference type="ChEBI" id="CHEBI:58210"/>
    </cofactor>
    <text evidence="3">Binds 1 FMN per subunit.</text>
</comment>
<evidence type="ECO:0000259" key="6">
    <source>
        <dbReference type="Pfam" id="PF04127"/>
    </source>
</evidence>
<dbReference type="InterPro" id="IPR007085">
    <property type="entry name" value="DNA/pantothenate-metab_flavo_C"/>
</dbReference>
<dbReference type="Gene3D" id="3.40.50.10300">
    <property type="entry name" value="CoaB-like"/>
    <property type="match status" value="1"/>
</dbReference>
<dbReference type="GO" id="GO:0004633">
    <property type="term" value="F:phosphopantothenoylcysteine decarboxylase activity"/>
    <property type="evidence" value="ECO:0007669"/>
    <property type="project" value="UniProtKB-UniRule"/>
</dbReference>
<dbReference type="GO" id="GO:0015941">
    <property type="term" value="P:pantothenate catabolic process"/>
    <property type="evidence" value="ECO:0007669"/>
    <property type="project" value="InterPro"/>
</dbReference>
<dbReference type="EC" id="6.3.2.5" evidence="3"/>
<proteinExistence type="inferred from homology"/>
<evidence type="ECO:0000313" key="8">
    <source>
        <dbReference type="Proteomes" id="UP000280368"/>
    </source>
</evidence>
<organism evidence="7 8">
    <name type="scientific">Flavobacterium weaverense</name>
    <dbReference type="NCBI Taxonomy" id="271156"/>
    <lineage>
        <taxon>Bacteria</taxon>
        <taxon>Pseudomonadati</taxon>
        <taxon>Bacteroidota</taxon>
        <taxon>Flavobacteriia</taxon>
        <taxon>Flavobacteriales</taxon>
        <taxon>Flavobacteriaceae</taxon>
        <taxon>Flavobacterium</taxon>
    </lineage>
</organism>
<dbReference type="PANTHER" id="PTHR14359">
    <property type="entry name" value="HOMO-OLIGOMERIC FLAVIN CONTAINING CYS DECARBOXYLASE FAMILY"/>
    <property type="match status" value="1"/>
</dbReference>
<comment type="function">
    <text evidence="3">Catalyzes two sequential steps in the biosynthesis of coenzyme A. In the first step cysteine is conjugated to 4'-phosphopantothenate to form 4-phosphopantothenoylcysteine. In the second step the latter compound is decarboxylated to form 4'-phosphopantotheine.</text>
</comment>
<keyword evidence="1 3" id="KW-0210">Decarboxylase</keyword>
<keyword evidence="3" id="KW-0479">Metal-binding</keyword>
<dbReference type="HAMAP" id="MF_02225">
    <property type="entry name" value="CoaBC"/>
    <property type="match status" value="1"/>
</dbReference>
<comment type="pathway">
    <text evidence="3 4">Cofactor biosynthesis; coenzyme A biosynthesis; CoA from (R)-pantothenate: step 2/5.</text>
</comment>
<protein>
    <recommendedName>
        <fullName evidence="3">Coenzyme A biosynthesis bifunctional protein CoaBC</fullName>
    </recommendedName>
    <alternativeName>
        <fullName evidence="3">DNA/pantothenate metabolism flavoprotein</fullName>
    </alternativeName>
    <alternativeName>
        <fullName evidence="3">Phosphopantothenoylcysteine synthetase/decarboxylase</fullName>
        <shortName evidence="3">PPCS-PPCDC</shortName>
    </alternativeName>
    <domain>
        <recommendedName>
            <fullName evidence="3">Phosphopantothenoylcysteine decarboxylase</fullName>
            <shortName evidence="3">PPC decarboxylase</shortName>
            <shortName evidence="3">PPC-DC</shortName>
            <ecNumber evidence="3">4.1.1.36</ecNumber>
        </recommendedName>
        <alternativeName>
            <fullName evidence="3">CoaC</fullName>
        </alternativeName>
    </domain>
    <domain>
        <recommendedName>
            <fullName evidence="3">Phosphopantothenate--cysteine ligase</fullName>
            <ecNumber evidence="3">6.3.2.5</ecNumber>
        </recommendedName>
        <alternativeName>
            <fullName evidence="3">CoaB</fullName>
        </alternativeName>
        <alternativeName>
            <fullName evidence="3">Phosphopantothenoylcysteine synthetase</fullName>
            <shortName evidence="3">PPC synthetase</shortName>
            <shortName evidence="3">PPC-S</shortName>
        </alternativeName>
    </domain>
</protein>
<feature type="domain" description="Flavoprotein" evidence="5">
    <location>
        <begin position="7"/>
        <end position="180"/>
    </location>
</feature>
<comment type="catalytic activity">
    <reaction evidence="3 4">
        <text>N-[(R)-4-phosphopantothenoyl]-L-cysteine + H(+) = (R)-4'-phosphopantetheine + CO2</text>
        <dbReference type="Rhea" id="RHEA:16793"/>
        <dbReference type="ChEBI" id="CHEBI:15378"/>
        <dbReference type="ChEBI" id="CHEBI:16526"/>
        <dbReference type="ChEBI" id="CHEBI:59458"/>
        <dbReference type="ChEBI" id="CHEBI:61723"/>
        <dbReference type="EC" id="4.1.1.36"/>
    </reaction>
</comment>
<dbReference type="Gene3D" id="3.40.50.1950">
    <property type="entry name" value="Flavin prenyltransferase-like"/>
    <property type="match status" value="1"/>
</dbReference>
<feature type="binding site" evidence="3">
    <location>
        <position position="283"/>
    </location>
    <ligand>
        <name>CTP</name>
        <dbReference type="ChEBI" id="CHEBI:37563"/>
    </ligand>
</feature>
<reference evidence="7 8" key="1">
    <citation type="submission" date="2018-10" db="EMBL/GenBank/DDBJ databases">
        <title>Genomic Encyclopedia of Archaeal and Bacterial Type Strains, Phase II (KMG-II): from individual species to whole genera.</title>
        <authorList>
            <person name="Goeker M."/>
        </authorList>
    </citation>
    <scope>NUCLEOTIDE SEQUENCE [LARGE SCALE GENOMIC DNA]</scope>
    <source>
        <strain evidence="7 8">DSM 19727</strain>
    </source>
</reference>
<comment type="cofactor">
    <cofactor evidence="3">
        <name>Mg(2+)</name>
        <dbReference type="ChEBI" id="CHEBI:18420"/>
    </cofactor>
</comment>
<keyword evidence="3 4" id="KW-0285">Flavoprotein</keyword>
<comment type="caution">
    <text evidence="3">Lacks conserved residue(s) required for the propagation of feature annotation.</text>
</comment>
<dbReference type="GO" id="GO:0071513">
    <property type="term" value="C:phosphopantothenoylcysteine decarboxylase complex"/>
    <property type="evidence" value="ECO:0007669"/>
    <property type="project" value="TreeGrafter"/>
</dbReference>
<dbReference type="EMBL" id="REFH01000009">
    <property type="protein sequence ID" value="RMA75989.1"/>
    <property type="molecule type" value="Genomic_DNA"/>
</dbReference>
<dbReference type="Proteomes" id="UP000280368">
    <property type="component" value="Unassembled WGS sequence"/>
</dbReference>
<feature type="binding site" evidence="3">
    <location>
        <position position="327"/>
    </location>
    <ligand>
        <name>CTP</name>
        <dbReference type="ChEBI" id="CHEBI:37563"/>
    </ligand>
</feature>
<feature type="binding site" evidence="3">
    <location>
        <position position="345"/>
    </location>
    <ligand>
        <name>CTP</name>
        <dbReference type="ChEBI" id="CHEBI:37563"/>
    </ligand>
</feature>
<feature type="binding site" evidence="3">
    <location>
        <position position="293"/>
    </location>
    <ligand>
        <name>CTP</name>
        <dbReference type="ChEBI" id="CHEBI:37563"/>
    </ligand>
</feature>
<accession>A0A3L9ZXQ0</accession>
<dbReference type="InterPro" id="IPR005252">
    <property type="entry name" value="CoaBC"/>
</dbReference>
<feature type="region of interest" description="Phosphopantothenoylcysteine decarboxylase" evidence="3">
    <location>
        <begin position="1"/>
        <end position="193"/>
    </location>
</feature>
<dbReference type="Pfam" id="PF02441">
    <property type="entry name" value="Flavoprotein"/>
    <property type="match status" value="1"/>
</dbReference>
<dbReference type="NCBIfam" id="TIGR00521">
    <property type="entry name" value="coaBC_dfp"/>
    <property type="match status" value="1"/>
</dbReference>
<name>A0A3L9ZXQ0_9FLAO</name>
<keyword evidence="8" id="KW-1185">Reference proteome</keyword>
<feature type="binding site" evidence="3">
    <location>
        <position position="341"/>
    </location>
    <ligand>
        <name>CTP</name>
        <dbReference type="ChEBI" id="CHEBI:37563"/>
    </ligand>
</feature>
<comment type="similarity">
    <text evidence="3 4">In the C-terminal section; belongs to the PPC synthetase family.</text>
</comment>
<dbReference type="AlphaFoldDB" id="A0A3L9ZXQ0"/>
<evidence type="ECO:0000256" key="1">
    <source>
        <dbReference type="ARBA" id="ARBA00022793"/>
    </source>
</evidence>
<keyword evidence="3 4" id="KW-0436">Ligase</keyword>
<dbReference type="InterPro" id="IPR035929">
    <property type="entry name" value="CoaB-like_sf"/>
</dbReference>
<comment type="pathway">
    <text evidence="3 4">Cofactor biosynthesis; coenzyme A biosynthesis; CoA from (R)-pantothenate: step 3/5.</text>
</comment>
<evidence type="ECO:0000313" key="7">
    <source>
        <dbReference type="EMBL" id="RMA75989.1"/>
    </source>
</evidence>
<dbReference type="RefSeq" id="WP_121925687.1">
    <property type="nucleotide sequence ID" value="NZ_CBCSGA010000003.1"/>
</dbReference>
<dbReference type="GO" id="GO:0046872">
    <property type="term" value="F:metal ion binding"/>
    <property type="evidence" value="ECO:0007669"/>
    <property type="project" value="UniProtKB-KW"/>
</dbReference>
<feature type="region of interest" description="Phosphopantothenate--cysteine ligase" evidence="3">
    <location>
        <begin position="194"/>
        <end position="404"/>
    </location>
</feature>
<keyword evidence="2 3" id="KW-0456">Lyase</keyword>
<comment type="caution">
    <text evidence="7">The sequence shown here is derived from an EMBL/GenBank/DDBJ whole genome shotgun (WGS) entry which is preliminary data.</text>
</comment>
<dbReference type="InterPro" id="IPR003382">
    <property type="entry name" value="Flavoprotein"/>
</dbReference>
<dbReference type="PANTHER" id="PTHR14359:SF6">
    <property type="entry name" value="PHOSPHOPANTOTHENOYLCYSTEINE DECARBOXYLASE"/>
    <property type="match status" value="1"/>
</dbReference>
<dbReference type="EC" id="4.1.1.36" evidence="3"/>
<dbReference type="OrthoDB" id="9802554at2"/>